<sequence>ETPIRTRSLTTVYPARCQLPPETGSCKGFLPQWYFDASYGKCNMFTWGMCEGNENRFNSPDECYANCSPTFNPCLNISCNVANTMCQLQYDADCYMSKDICILQQLAQPQIQNHTWPRAPLYLVARKQESTATSNAMATTVGVLTVKDSMLMV</sequence>
<dbReference type="EMBL" id="HACG01039229">
    <property type="protein sequence ID" value="CEK86094.1"/>
    <property type="molecule type" value="Transcribed_RNA"/>
</dbReference>
<proteinExistence type="predicted"/>
<evidence type="ECO:0000256" key="3">
    <source>
        <dbReference type="ARBA" id="ARBA00023157"/>
    </source>
</evidence>
<reference evidence="5" key="1">
    <citation type="submission" date="2014-12" db="EMBL/GenBank/DDBJ databases">
        <title>Insight into the proteome of Arion vulgaris.</title>
        <authorList>
            <person name="Aradska J."/>
            <person name="Bulat T."/>
            <person name="Smidak R."/>
            <person name="Sarate P."/>
            <person name="Gangsoo J."/>
            <person name="Sialana F."/>
            <person name="Bilban M."/>
            <person name="Lubec G."/>
        </authorList>
    </citation>
    <scope>NUCLEOTIDE SEQUENCE</scope>
    <source>
        <tissue evidence="5">Skin</tissue>
    </source>
</reference>
<dbReference type="PANTHER" id="PTHR10083:SF328">
    <property type="entry name" value="TISSUE FACTOR PATHWAY INHIBITOR"/>
    <property type="match status" value="1"/>
</dbReference>
<evidence type="ECO:0000256" key="2">
    <source>
        <dbReference type="ARBA" id="ARBA00022900"/>
    </source>
</evidence>
<dbReference type="Gene3D" id="4.10.410.10">
    <property type="entry name" value="Pancreatic trypsin inhibitor Kunitz domain"/>
    <property type="match status" value="1"/>
</dbReference>
<dbReference type="CDD" id="cd00109">
    <property type="entry name" value="Kunitz-type"/>
    <property type="match status" value="1"/>
</dbReference>
<dbReference type="PANTHER" id="PTHR10083">
    <property type="entry name" value="KUNITZ-TYPE PROTEASE INHIBITOR-RELATED"/>
    <property type="match status" value="1"/>
</dbReference>
<evidence type="ECO:0000313" key="5">
    <source>
        <dbReference type="EMBL" id="CEK86093.1"/>
    </source>
</evidence>
<dbReference type="AlphaFoldDB" id="A0A0B7AZ92"/>
<keyword evidence="2" id="KW-0722">Serine protease inhibitor</keyword>
<dbReference type="InterPro" id="IPR002223">
    <property type="entry name" value="Kunitz_BPTI"/>
</dbReference>
<dbReference type="EMBL" id="HACG01039228">
    <property type="protein sequence ID" value="CEK86093.1"/>
    <property type="molecule type" value="Transcribed_RNA"/>
</dbReference>
<dbReference type="SUPFAM" id="SSF57362">
    <property type="entry name" value="BPTI-like"/>
    <property type="match status" value="1"/>
</dbReference>
<feature type="non-terminal residue" evidence="5">
    <location>
        <position position="1"/>
    </location>
</feature>
<gene>
    <name evidence="5" type="primary">ORF151744</name>
    <name evidence="6" type="synonym">ORF151748</name>
</gene>
<dbReference type="InterPro" id="IPR050098">
    <property type="entry name" value="TFPI/VKTCI-like"/>
</dbReference>
<dbReference type="GO" id="GO:0005615">
    <property type="term" value="C:extracellular space"/>
    <property type="evidence" value="ECO:0007669"/>
    <property type="project" value="TreeGrafter"/>
</dbReference>
<dbReference type="PRINTS" id="PR00759">
    <property type="entry name" value="BASICPTASE"/>
</dbReference>
<feature type="domain" description="BPTI/Kunitz inhibitor" evidence="4">
    <location>
        <begin position="17"/>
        <end position="67"/>
    </location>
</feature>
<keyword evidence="1" id="KW-0646">Protease inhibitor</keyword>
<organism evidence="5">
    <name type="scientific">Arion vulgaris</name>
    <dbReference type="NCBI Taxonomy" id="1028688"/>
    <lineage>
        <taxon>Eukaryota</taxon>
        <taxon>Metazoa</taxon>
        <taxon>Spiralia</taxon>
        <taxon>Lophotrochozoa</taxon>
        <taxon>Mollusca</taxon>
        <taxon>Gastropoda</taxon>
        <taxon>Heterobranchia</taxon>
        <taxon>Euthyneura</taxon>
        <taxon>Panpulmonata</taxon>
        <taxon>Eupulmonata</taxon>
        <taxon>Stylommatophora</taxon>
        <taxon>Helicina</taxon>
        <taxon>Arionoidea</taxon>
        <taxon>Arionidae</taxon>
        <taxon>Arion</taxon>
    </lineage>
</organism>
<dbReference type="PROSITE" id="PS50279">
    <property type="entry name" value="BPTI_KUNITZ_2"/>
    <property type="match status" value="1"/>
</dbReference>
<dbReference type="SMART" id="SM00131">
    <property type="entry name" value="KU"/>
    <property type="match status" value="1"/>
</dbReference>
<dbReference type="GO" id="GO:0004867">
    <property type="term" value="F:serine-type endopeptidase inhibitor activity"/>
    <property type="evidence" value="ECO:0007669"/>
    <property type="project" value="UniProtKB-KW"/>
</dbReference>
<dbReference type="Pfam" id="PF00014">
    <property type="entry name" value="Kunitz_BPTI"/>
    <property type="match status" value="1"/>
</dbReference>
<name>A0A0B7AZ92_9EUPU</name>
<protein>
    <recommendedName>
        <fullName evidence="4">BPTI/Kunitz inhibitor domain-containing protein</fullName>
    </recommendedName>
</protein>
<dbReference type="FunFam" id="4.10.410.10:FF:000020">
    <property type="entry name" value="Collagen, type VI, alpha 3"/>
    <property type="match status" value="1"/>
</dbReference>
<evidence type="ECO:0000259" key="4">
    <source>
        <dbReference type="PROSITE" id="PS50279"/>
    </source>
</evidence>
<keyword evidence="3" id="KW-1015">Disulfide bond</keyword>
<evidence type="ECO:0000313" key="6">
    <source>
        <dbReference type="EMBL" id="CEK86094.1"/>
    </source>
</evidence>
<dbReference type="InterPro" id="IPR036880">
    <property type="entry name" value="Kunitz_BPTI_sf"/>
</dbReference>
<accession>A0A0B7AZ92</accession>
<evidence type="ECO:0000256" key="1">
    <source>
        <dbReference type="ARBA" id="ARBA00022690"/>
    </source>
</evidence>